<sequence>MIFGGIDGCKAGWLLITYESGNYDWEVVPKINDLTSCLNLKSRVFIDMPIGLASKEYPRTIEQVLRTELENRSSTVFSVPVRAAVYEKNRDLAKQLNKEATGKSLSEQSLNIKDKICEVDLFIRNCSSPIELIESHPELCFKYLNGSILQTKKSQKAGIEERLSIINRYDPDCAKLFYEILKNTLRKNVKPDDIADALVLCLANRLNSEQQPDFLIDANLHDAFKIPIRIGYHNPESE</sequence>
<evidence type="ECO:0000313" key="1">
    <source>
        <dbReference type="EMBL" id="PHQ28251.1"/>
    </source>
</evidence>
<reference evidence="1 2" key="1">
    <citation type="submission" date="2017-08" db="EMBL/GenBank/DDBJ databases">
        <title>The whole genome shortgun sequences of strain Leeuwenhoekiella nanhaiensis G18 from the South China Sea.</title>
        <authorList>
            <person name="Liu Q."/>
        </authorList>
    </citation>
    <scope>NUCLEOTIDE SEQUENCE [LARGE SCALE GENOMIC DNA]</scope>
    <source>
        <strain evidence="1 2">G18</strain>
    </source>
</reference>
<dbReference type="RefSeq" id="WP_099647306.1">
    <property type="nucleotide sequence ID" value="NZ_KZ319298.1"/>
</dbReference>
<dbReference type="InterPro" id="IPR007362">
    <property type="entry name" value="DUF429"/>
</dbReference>
<protein>
    <submittedName>
        <fullName evidence="1">Uncharacterized protein</fullName>
    </submittedName>
</protein>
<dbReference type="EMBL" id="NQXA01000017">
    <property type="protein sequence ID" value="PHQ28251.1"/>
    <property type="molecule type" value="Genomic_DNA"/>
</dbReference>
<keyword evidence="2" id="KW-1185">Reference proteome</keyword>
<accession>A0A2G1VNA9</accession>
<evidence type="ECO:0000313" key="2">
    <source>
        <dbReference type="Proteomes" id="UP000229433"/>
    </source>
</evidence>
<name>A0A2G1VNA9_9FLAO</name>
<gene>
    <name evidence="1" type="ORF">CJ305_15975</name>
</gene>
<dbReference type="Pfam" id="PF04250">
    <property type="entry name" value="DUF429"/>
    <property type="match status" value="1"/>
</dbReference>
<dbReference type="AlphaFoldDB" id="A0A2G1VNA9"/>
<comment type="caution">
    <text evidence="1">The sequence shown here is derived from an EMBL/GenBank/DDBJ whole genome shotgun (WGS) entry which is preliminary data.</text>
</comment>
<dbReference type="Proteomes" id="UP000229433">
    <property type="component" value="Unassembled WGS sequence"/>
</dbReference>
<dbReference type="OrthoDB" id="9811476at2"/>
<proteinExistence type="predicted"/>
<organism evidence="1 2">
    <name type="scientific">Leeuwenhoekiella nanhaiensis</name>
    <dbReference type="NCBI Taxonomy" id="1655491"/>
    <lineage>
        <taxon>Bacteria</taxon>
        <taxon>Pseudomonadati</taxon>
        <taxon>Bacteroidota</taxon>
        <taxon>Flavobacteriia</taxon>
        <taxon>Flavobacteriales</taxon>
        <taxon>Flavobacteriaceae</taxon>
        <taxon>Leeuwenhoekiella</taxon>
    </lineage>
</organism>